<keyword evidence="2" id="KW-1185">Reference proteome</keyword>
<dbReference type="EMBL" id="LWDF02001705">
    <property type="protein sequence ID" value="KAE8237617.1"/>
    <property type="molecule type" value="Genomic_DNA"/>
</dbReference>
<reference evidence="1" key="1">
    <citation type="submission" date="2016-04" db="EMBL/GenBank/DDBJ databases">
        <authorList>
            <person name="Nguyen H.D."/>
            <person name="Samba Siva P."/>
            <person name="Cullis J."/>
            <person name="Levesque C.A."/>
            <person name="Hambleton S."/>
        </authorList>
    </citation>
    <scope>NUCLEOTIDE SEQUENCE</scope>
    <source>
        <strain evidence="1">DAOMC 236416</strain>
    </source>
</reference>
<gene>
    <name evidence="1" type="ORF">A4X13_0g8707</name>
</gene>
<protein>
    <submittedName>
        <fullName evidence="1">Uncharacterized protein</fullName>
    </submittedName>
</protein>
<name>A0A177T1Y5_9BASI</name>
<sequence>MQLTADFLLAMNGAAAAPMSPSSSVTSPPPSRLKTYYSACAATFLTADFICPARSTIKYQPYPCQQVSRFPGVGTHTPHCALLKQLYKLYTSFKQS</sequence>
<evidence type="ECO:0000313" key="1">
    <source>
        <dbReference type="EMBL" id="KAE8237617.1"/>
    </source>
</evidence>
<accession>A0A177T1Y5</accession>
<evidence type="ECO:0000313" key="2">
    <source>
        <dbReference type="Proteomes" id="UP000077521"/>
    </source>
</evidence>
<dbReference type="AlphaFoldDB" id="A0A177T1Y5"/>
<organism evidence="1 2">
    <name type="scientific">Tilletia indica</name>
    <dbReference type="NCBI Taxonomy" id="43049"/>
    <lineage>
        <taxon>Eukaryota</taxon>
        <taxon>Fungi</taxon>
        <taxon>Dikarya</taxon>
        <taxon>Basidiomycota</taxon>
        <taxon>Ustilaginomycotina</taxon>
        <taxon>Exobasidiomycetes</taxon>
        <taxon>Tilletiales</taxon>
        <taxon>Tilletiaceae</taxon>
        <taxon>Tilletia</taxon>
    </lineage>
</organism>
<proteinExistence type="predicted"/>
<comment type="caution">
    <text evidence="1">The sequence shown here is derived from an EMBL/GenBank/DDBJ whole genome shotgun (WGS) entry which is preliminary data.</text>
</comment>
<dbReference type="Proteomes" id="UP000077521">
    <property type="component" value="Unassembled WGS sequence"/>
</dbReference>
<reference evidence="1" key="2">
    <citation type="journal article" date="2019" name="IMA Fungus">
        <title>Genome sequencing and comparison of five Tilletia species to identify candidate genes for the detection of regulated species infecting wheat.</title>
        <authorList>
            <person name="Nguyen H.D.T."/>
            <person name="Sultana T."/>
            <person name="Kesanakurti P."/>
            <person name="Hambleton S."/>
        </authorList>
    </citation>
    <scope>NUCLEOTIDE SEQUENCE</scope>
    <source>
        <strain evidence="1">DAOMC 236416</strain>
    </source>
</reference>